<dbReference type="PANTHER" id="PTHR21089">
    <property type="entry name" value="SHIKIMATE DEHYDROGENASE"/>
    <property type="match status" value="1"/>
</dbReference>
<dbReference type="InterPro" id="IPR041121">
    <property type="entry name" value="SDH_C"/>
</dbReference>
<feature type="domain" description="SDH C-terminal" evidence="1">
    <location>
        <begin position="113"/>
        <end position="143"/>
    </location>
</feature>
<dbReference type="GO" id="GO:0005829">
    <property type="term" value="C:cytosol"/>
    <property type="evidence" value="ECO:0007669"/>
    <property type="project" value="TreeGrafter"/>
</dbReference>
<organism evidence="2 3">
    <name type="scientific">Planktothrix tepida PCC 9214</name>
    <dbReference type="NCBI Taxonomy" id="671072"/>
    <lineage>
        <taxon>Bacteria</taxon>
        <taxon>Bacillati</taxon>
        <taxon>Cyanobacteriota</taxon>
        <taxon>Cyanophyceae</taxon>
        <taxon>Oscillatoriophycideae</taxon>
        <taxon>Oscillatoriales</taxon>
        <taxon>Microcoleaceae</taxon>
        <taxon>Planktothrix</taxon>
    </lineage>
</organism>
<dbReference type="OrthoDB" id="9792692at2"/>
<dbReference type="PANTHER" id="PTHR21089:SF1">
    <property type="entry name" value="BIFUNCTIONAL 3-DEHYDROQUINATE DEHYDRATASE_SHIKIMATE DEHYDROGENASE, CHLOROPLASTIC"/>
    <property type="match status" value="1"/>
</dbReference>
<dbReference type="GO" id="GO:0009423">
    <property type="term" value="P:chorismate biosynthetic process"/>
    <property type="evidence" value="ECO:0007669"/>
    <property type="project" value="TreeGrafter"/>
</dbReference>
<dbReference type="AlphaFoldDB" id="A0A1J1LK24"/>
<dbReference type="GO" id="GO:0050661">
    <property type="term" value="F:NADP binding"/>
    <property type="evidence" value="ECO:0007669"/>
    <property type="project" value="TreeGrafter"/>
</dbReference>
<dbReference type="Pfam" id="PF18317">
    <property type="entry name" value="SDH_C"/>
    <property type="match status" value="1"/>
</dbReference>
<keyword evidence="2" id="KW-0560">Oxidoreductase</keyword>
<keyword evidence="3" id="KW-1185">Reference proteome</keyword>
<dbReference type="STRING" id="671072.PL9214310004"/>
<accession>A0A1J1LK24</accession>
<evidence type="ECO:0000259" key="1">
    <source>
        <dbReference type="Pfam" id="PF18317"/>
    </source>
</evidence>
<dbReference type="CDD" id="cd01065">
    <property type="entry name" value="NAD_bind_Shikimate_DH"/>
    <property type="match status" value="1"/>
</dbReference>
<reference evidence="3" key="1">
    <citation type="submission" date="2015-10" db="EMBL/GenBank/DDBJ databases">
        <authorList>
            <person name="Regsiter A."/>
            <person name="william w."/>
        </authorList>
    </citation>
    <scope>NUCLEOTIDE SEQUENCE [LARGE SCALE GENOMIC DNA]</scope>
</reference>
<protein>
    <submittedName>
        <fullName evidence="2">Shikimate dehydrogenase</fullName>
        <ecNumber evidence="2">1.1.1.25</ecNumber>
    </submittedName>
</protein>
<dbReference type="InterPro" id="IPR036291">
    <property type="entry name" value="NAD(P)-bd_dom_sf"/>
</dbReference>
<dbReference type="Gene3D" id="3.40.50.720">
    <property type="entry name" value="NAD(P)-binding Rossmann-like Domain"/>
    <property type="match status" value="1"/>
</dbReference>
<name>A0A1J1LK24_9CYAN</name>
<evidence type="ECO:0000313" key="3">
    <source>
        <dbReference type="Proteomes" id="UP000184315"/>
    </source>
</evidence>
<sequence length="148" mass="16316">MAGCAELGITEIYIVGRDPQKLATFQHSWITSPLAISVKTCPWDQLSSLLPQTDLLVNTTPVGMYPHVEESPVEASVMDKIKLGAIAYDLIYIPRTTEFLNLAAARGAMILNGLPMLIQQGAAALQLWLQQPVPVEIMRQSLQHYLES</sequence>
<proteinExistence type="predicted"/>
<dbReference type="Proteomes" id="UP000184315">
    <property type="component" value="Unassembled WGS sequence"/>
</dbReference>
<dbReference type="EC" id="1.1.1.25" evidence="2"/>
<dbReference type="InterPro" id="IPR022893">
    <property type="entry name" value="Shikimate_DH_fam"/>
</dbReference>
<evidence type="ECO:0000313" key="2">
    <source>
        <dbReference type="EMBL" id="CUR31937.1"/>
    </source>
</evidence>
<gene>
    <name evidence="2" type="ORF">PL9214310004</name>
</gene>
<dbReference type="GO" id="GO:0019632">
    <property type="term" value="P:shikimate metabolic process"/>
    <property type="evidence" value="ECO:0007669"/>
    <property type="project" value="TreeGrafter"/>
</dbReference>
<dbReference type="EMBL" id="CZDF01000135">
    <property type="protein sequence ID" value="CUR31937.1"/>
    <property type="molecule type" value="Genomic_DNA"/>
</dbReference>
<dbReference type="GO" id="GO:0004764">
    <property type="term" value="F:shikimate 3-dehydrogenase (NADP+) activity"/>
    <property type="evidence" value="ECO:0007669"/>
    <property type="project" value="UniProtKB-EC"/>
</dbReference>
<dbReference type="SUPFAM" id="SSF51735">
    <property type="entry name" value="NAD(P)-binding Rossmann-fold domains"/>
    <property type="match status" value="1"/>
</dbReference>